<evidence type="ECO:0000313" key="2">
    <source>
        <dbReference type="Proteomes" id="UP001172386"/>
    </source>
</evidence>
<dbReference type="Proteomes" id="UP001172386">
    <property type="component" value="Unassembled WGS sequence"/>
</dbReference>
<organism evidence="1 2">
    <name type="scientific">Neophaeococcomyces mojaviensis</name>
    <dbReference type="NCBI Taxonomy" id="3383035"/>
    <lineage>
        <taxon>Eukaryota</taxon>
        <taxon>Fungi</taxon>
        <taxon>Dikarya</taxon>
        <taxon>Ascomycota</taxon>
        <taxon>Pezizomycotina</taxon>
        <taxon>Eurotiomycetes</taxon>
        <taxon>Chaetothyriomycetidae</taxon>
        <taxon>Chaetothyriales</taxon>
        <taxon>Chaetothyriales incertae sedis</taxon>
        <taxon>Neophaeococcomyces</taxon>
    </lineage>
</organism>
<evidence type="ECO:0000313" key="1">
    <source>
        <dbReference type="EMBL" id="KAJ9651087.1"/>
    </source>
</evidence>
<sequence>MAKPLIQVIGSLHLDFVTTTPRCPSAGETLQASRFDINAGGKGANQAAACGRAAFTSETEQDVEVEMIGAVGKDDPYYATLLQPALGKSGVSTKHVVEVVGTNTGSATIIVDEGAGGENRILFVPGAGFKGMDDVNEVLTRSTSGGKIPDVVVLQGEIPRQTVLSIVEHYNGNEKTQVVFNPAPVWPQGIPGRTLKGLTTLIINETECLLLVKSMSAEGYHMEAVEKEEDLTKEVLEEIASEFHELLNIRTVIVTLGAKGVFYSQYLGSRGYLSAEKVEKVVDTTAAGDTFVGYFAAELARASARGEGEKDFNVEAACKKANVAAAKCVSRSGAMQSIPFGYET</sequence>
<dbReference type="EC" id="2.7.1.15" evidence="1"/>
<accession>A0ACC2ZTZ1</accession>
<proteinExistence type="predicted"/>
<name>A0ACC2ZTZ1_9EURO</name>
<reference evidence="1" key="1">
    <citation type="submission" date="2022-10" db="EMBL/GenBank/DDBJ databases">
        <title>Culturing micro-colonial fungi from biological soil crusts in the Mojave desert and describing Neophaeococcomyces mojavensis, and introducing the new genera and species Taxawa tesnikishii.</title>
        <authorList>
            <person name="Kurbessoian T."/>
            <person name="Stajich J.E."/>
        </authorList>
    </citation>
    <scope>NUCLEOTIDE SEQUENCE</scope>
    <source>
        <strain evidence="1">JES_112</strain>
    </source>
</reference>
<dbReference type="EMBL" id="JAPDRQ010000283">
    <property type="protein sequence ID" value="KAJ9651087.1"/>
    <property type="molecule type" value="Genomic_DNA"/>
</dbReference>
<keyword evidence="1" id="KW-0808">Transferase</keyword>
<gene>
    <name evidence="1" type="primary">RBK1_2</name>
    <name evidence="1" type="ORF">H2198_009621</name>
</gene>
<keyword evidence="2" id="KW-1185">Reference proteome</keyword>
<protein>
    <submittedName>
        <fullName evidence="1">Ribokinase</fullName>
        <ecNumber evidence="1">2.7.1.15</ecNumber>
    </submittedName>
</protein>
<comment type="caution">
    <text evidence="1">The sequence shown here is derived from an EMBL/GenBank/DDBJ whole genome shotgun (WGS) entry which is preliminary data.</text>
</comment>